<keyword evidence="1" id="KW-0472">Membrane</keyword>
<dbReference type="OrthoDB" id="10452332at2759"/>
<dbReference type="AlphaFoldDB" id="A0A1Y1VJL9"/>
<feature type="transmembrane region" description="Helical" evidence="1">
    <location>
        <begin position="160"/>
        <end position="178"/>
    </location>
</feature>
<evidence type="ECO:0000313" key="2">
    <source>
        <dbReference type="EMBL" id="ORX57221.1"/>
    </source>
</evidence>
<sequence>MFLKRNQKSNDNKTAKNYNGIVENLNPISNYYISSSNDENNFFKDSKSKEKRELYNNLRKQYYEQLKNYDLKEFKSKIKDYDLNKKFTASELDFPQLTLQNYKQPKSTIIDDSCFSCKVTSVATTLGISSYLFYQSYSIKNSKELLKEIGPKKVLFRSRFAGAFGLAFAGAALYQIIYD</sequence>
<proteinExistence type="predicted"/>
<reference evidence="2 3" key="2">
    <citation type="submission" date="2016-08" db="EMBL/GenBank/DDBJ databases">
        <title>Pervasive Adenine N6-methylation of Active Genes in Fungi.</title>
        <authorList>
            <consortium name="DOE Joint Genome Institute"/>
            <person name="Mondo S.J."/>
            <person name="Dannebaum R.O."/>
            <person name="Kuo R.C."/>
            <person name="Labutti K."/>
            <person name="Haridas S."/>
            <person name="Kuo A."/>
            <person name="Salamov A."/>
            <person name="Ahrendt S.R."/>
            <person name="Lipzen A."/>
            <person name="Sullivan W."/>
            <person name="Andreopoulos W.B."/>
            <person name="Clum A."/>
            <person name="Lindquist E."/>
            <person name="Daum C."/>
            <person name="Ramamoorthy G.K."/>
            <person name="Gryganskyi A."/>
            <person name="Culley D."/>
            <person name="Magnuson J.K."/>
            <person name="James T.Y."/>
            <person name="O'Malley M.A."/>
            <person name="Stajich J.E."/>
            <person name="Spatafora J.W."/>
            <person name="Visel A."/>
            <person name="Grigoriev I.V."/>
        </authorList>
    </citation>
    <scope>NUCLEOTIDE SEQUENCE [LARGE SCALE GENOMIC DNA]</scope>
    <source>
        <strain evidence="3">finn</strain>
    </source>
</reference>
<evidence type="ECO:0000256" key="1">
    <source>
        <dbReference type="SAM" id="Phobius"/>
    </source>
</evidence>
<protein>
    <recommendedName>
        <fullName evidence="4">DUF4536 domain-containing protein</fullName>
    </recommendedName>
</protein>
<evidence type="ECO:0008006" key="4">
    <source>
        <dbReference type="Google" id="ProtNLM"/>
    </source>
</evidence>
<keyword evidence="1" id="KW-1133">Transmembrane helix</keyword>
<reference evidence="2 3" key="1">
    <citation type="submission" date="2016-08" db="EMBL/GenBank/DDBJ databases">
        <title>Genomes of anaerobic fungi encode conserved fungal cellulosomes for biomass hydrolysis.</title>
        <authorList>
            <consortium name="DOE Joint Genome Institute"/>
            <person name="Haitjema C.H."/>
            <person name="Gilmore S.P."/>
            <person name="Henske J.K."/>
            <person name="Solomon K.V."/>
            <person name="De Groot R."/>
            <person name="Kuo A."/>
            <person name="Mondo S.J."/>
            <person name="Salamov A.A."/>
            <person name="Labutti K."/>
            <person name="Zhao Z."/>
            <person name="Chiniquy J."/>
            <person name="Barry K."/>
            <person name="Brewer H.M."/>
            <person name="Purvine S.O."/>
            <person name="Wright A.T."/>
            <person name="Boxma B."/>
            <person name="Van Alen T."/>
            <person name="Hackstein J.H."/>
            <person name="Baker S.E."/>
            <person name="Grigoriev I.V."/>
            <person name="O'Malley M.A."/>
        </authorList>
    </citation>
    <scope>NUCLEOTIDE SEQUENCE [LARGE SCALE GENOMIC DNA]</scope>
    <source>
        <strain evidence="3">finn</strain>
    </source>
</reference>
<accession>A0A1Y1VJL9</accession>
<gene>
    <name evidence="2" type="ORF">BCR36DRAFT_409535</name>
</gene>
<comment type="caution">
    <text evidence="2">The sequence shown here is derived from an EMBL/GenBank/DDBJ whole genome shotgun (WGS) entry which is preliminary data.</text>
</comment>
<keyword evidence="1" id="KW-0812">Transmembrane</keyword>
<evidence type="ECO:0000313" key="3">
    <source>
        <dbReference type="Proteomes" id="UP000193719"/>
    </source>
</evidence>
<dbReference type="Proteomes" id="UP000193719">
    <property type="component" value="Unassembled WGS sequence"/>
</dbReference>
<keyword evidence="3" id="KW-1185">Reference proteome</keyword>
<organism evidence="2 3">
    <name type="scientific">Piromyces finnis</name>
    <dbReference type="NCBI Taxonomy" id="1754191"/>
    <lineage>
        <taxon>Eukaryota</taxon>
        <taxon>Fungi</taxon>
        <taxon>Fungi incertae sedis</taxon>
        <taxon>Chytridiomycota</taxon>
        <taxon>Chytridiomycota incertae sedis</taxon>
        <taxon>Neocallimastigomycetes</taxon>
        <taxon>Neocallimastigales</taxon>
        <taxon>Neocallimastigaceae</taxon>
        <taxon>Piromyces</taxon>
    </lineage>
</organism>
<dbReference type="EMBL" id="MCFH01000006">
    <property type="protein sequence ID" value="ORX57221.1"/>
    <property type="molecule type" value="Genomic_DNA"/>
</dbReference>
<name>A0A1Y1VJL9_9FUNG</name>